<evidence type="ECO:0000313" key="2">
    <source>
        <dbReference type="Proteomes" id="UP001150581"/>
    </source>
</evidence>
<protein>
    <submittedName>
        <fullName evidence="1">Uncharacterized protein</fullName>
    </submittedName>
</protein>
<evidence type="ECO:0000313" key="1">
    <source>
        <dbReference type="EMBL" id="KAJ1893956.1"/>
    </source>
</evidence>
<dbReference type="Proteomes" id="UP001150581">
    <property type="component" value="Unassembled WGS sequence"/>
</dbReference>
<name>A0ACC1IF51_9FUNG</name>
<dbReference type="EMBL" id="JANBPG010000761">
    <property type="protein sequence ID" value="KAJ1893956.1"/>
    <property type="molecule type" value="Genomic_DNA"/>
</dbReference>
<gene>
    <name evidence="1" type="ORF">LPJ66_005465</name>
</gene>
<reference evidence="1" key="1">
    <citation type="submission" date="2022-07" db="EMBL/GenBank/DDBJ databases">
        <title>Phylogenomic reconstructions and comparative analyses of Kickxellomycotina fungi.</title>
        <authorList>
            <person name="Reynolds N.K."/>
            <person name="Stajich J.E."/>
            <person name="Barry K."/>
            <person name="Grigoriev I.V."/>
            <person name="Crous P."/>
            <person name="Smith M.E."/>
        </authorList>
    </citation>
    <scope>NUCLEOTIDE SEQUENCE</scope>
    <source>
        <strain evidence="1">Benny 63K</strain>
    </source>
</reference>
<organism evidence="1 2">
    <name type="scientific">Kickxella alabastrina</name>
    <dbReference type="NCBI Taxonomy" id="61397"/>
    <lineage>
        <taxon>Eukaryota</taxon>
        <taxon>Fungi</taxon>
        <taxon>Fungi incertae sedis</taxon>
        <taxon>Zoopagomycota</taxon>
        <taxon>Kickxellomycotina</taxon>
        <taxon>Kickxellomycetes</taxon>
        <taxon>Kickxellales</taxon>
        <taxon>Kickxellaceae</taxon>
        <taxon>Kickxella</taxon>
    </lineage>
</organism>
<sequence length="557" mass="56919">MRAVYLAHALSYCLCALATVAAQDDVLSLAEKSSTKGNSDNKNSDTSALSKTTKSIDSQYDGVLLVGSKQTSCSVAMQTGIYGFVAANCIVDSSTNKTMDASSLGIALHGPDTSVLLTISGVTVHPNFDAQTLANNVAVVQYESPIVTIIHSTSNSEANNISGYSINGTTSSESLGFMRRSLSSVESLTWNPLQIAKKSTANIPEAICTTGSAIYAANADSMICSNSSVPALASDNPECSIPPGMAYRIVKSKSAAPAAIYSHTAVFGGDLCSYNEKAHYYTRLSNYLDWAAGVSGSQPAAAASGAVKSVITADSTSFVMVPPDPDALKINVYGGNLYSYINAPTADSSGAAGSVGPTKTVTVHTTSTIYIVGNPPASTGGVPTTESSASLSTVGSTILPTPASSTIDPIDSATTPPVFASSAGETSDKISGSGDSSEDSSSTETGGLDGLDSMDSTTSQSQSQSKSSNTSFISTLNTSSNSDDNESGIGELGDDDPPSSSSLDDAAANNDQATSGSMSMGARIGIVVAVLLGIGAVGGAIWYYRKRKNTTTRNYMN</sequence>
<comment type="caution">
    <text evidence="1">The sequence shown here is derived from an EMBL/GenBank/DDBJ whole genome shotgun (WGS) entry which is preliminary data.</text>
</comment>
<proteinExistence type="predicted"/>
<accession>A0ACC1IF51</accession>
<keyword evidence="2" id="KW-1185">Reference proteome</keyword>